<keyword evidence="1" id="KW-0223">Dioxygenase</keyword>
<dbReference type="PANTHER" id="PTHR41534">
    <property type="entry name" value="BLR3401 PROTEIN"/>
    <property type="match status" value="1"/>
</dbReference>
<evidence type="ECO:0000313" key="1">
    <source>
        <dbReference type="EMBL" id="MBW0126394.1"/>
    </source>
</evidence>
<dbReference type="RefSeq" id="WP_218588704.1">
    <property type="nucleotide sequence ID" value="NZ_JADQDE010000003.1"/>
</dbReference>
<name>A0ABS6U2Q3_9PSEU</name>
<dbReference type="NCBIfam" id="NF007479">
    <property type="entry name" value="PRK10069.1"/>
    <property type="match status" value="1"/>
</dbReference>
<keyword evidence="1" id="KW-0560">Oxidoreductase</keyword>
<organism evidence="1 2">
    <name type="scientific">Pseudonocardia oceani</name>
    <dbReference type="NCBI Taxonomy" id="2792013"/>
    <lineage>
        <taxon>Bacteria</taxon>
        <taxon>Bacillati</taxon>
        <taxon>Actinomycetota</taxon>
        <taxon>Actinomycetes</taxon>
        <taxon>Pseudonocardiales</taxon>
        <taxon>Pseudonocardiaceae</taxon>
        <taxon>Pseudonocardia</taxon>
    </lineage>
</organism>
<dbReference type="PANTHER" id="PTHR41534:SF2">
    <property type="entry name" value="3-PHENYLPROPIONATE_CINNAMIC ACID DIOXYGENASE SUBUNIT BETA"/>
    <property type="match status" value="1"/>
</dbReference>
<dbReference type="EMBL" id="JADQDF010000001">
    <property type="protein sequence ID" value="MBW0126394.1"/>
    <property type="molecule type" value="Genomic_DNA"/>
</dbReference>
<dbReference type="CDD" id="cd00667">
    <property type="entry name" value="ring_hydroxylating_dioxygenases_beta"/>
    <property type="match status" value="1"/>
</dbReference>
<dbReference type="Proteomes" id="UP000694300">
    <property type="component" value="Unassembled WGS sequence"/>
</dbReference>
<dbReference type="InterPro" id="IPR000391">
    <property type="entry name" value="Rng_hydr_dOase-bsu"/>
</dbReference>
<keyword evidence="2" id="KW-1185">Reference proteome</keyword>
<sequence>MTIDQTIATVDRTVDQELLTAALRQFEVERFYTGEAALLDGRRFPEWVALFSDDVHYFMPIRRTRLRREIDQEFTRPGEIAFFDENKQMLQGRVAKIMSGTAWAEDPPSRTRHIVTNVHVVDDRGAELDVHTNFLLYRTRLKSEETTWIGSRRDTLRRHEGSFLISRRQILLEQTVLLSQNLSNFF</sequence>
<gene>
    <name evidence="1" type="ORF">I4I82_01615</name>
</gene>
<proteinExistence type="predicted"/>
<dbReference type="EC" id="1.14.12.19" evidence="1"/>
<dbReference type="Pfam" id="PF00866">
    <property type="entry name" value="Ring_hydroxyl_B"/>
    <property type="match status" value="1"/>
</dbReference>
<evidence type="ECO:0000313" key="2">
    <source>
        <dbReference type="Proteomes" id="UP000694300"/>
    </source>
</evidence>
<accession>A0ABS6U2Q3</accession>
<comment type="caution">
    <text evidence="1">The sequence shown here is derived from an EMBL/GenBank/DDBJ whole genome shotgun (WGS) entry which is preliminary data.</text>
</comment>
<reference evidence="1 2" key="1">
    <citation type="submission" date="2020-11" db="EMBL/GenBank/DDBJ databases">
        <title>Pseudonocardia abyssalis sp. nov. and Pseudonocardia oceani sp. nov., description and phylogenomic analysis of two novel actinomycetes isolated from the deep Southern Ocean.</title>
        <authorList>
            <person name="Parra J."/>
        </authorList>
    </citation>
    <scope>NUCLEOTIDE SEQUENCE [LARGE SCALE GENOMIC DNA]</scope>
    <source>
        <strain evidence="2">KRD185</strain>
    </source>
</reference>
<dbReference type="GO" id="GO:0008695">
    <property type="term" value="F:3-phenylpropionate dioxygenase activity"/>
    <property type="evidence" value="ECO:0007669"/>
    <property type="project" value="UniProtKB-EC"/>
</dbReference>
<protein>
    <submittedName>
        <fullName evidence="1">3-phenylpropionate/cinnamic acid dioxygenase subunit beta</fullName>
        <ecNumber evidence="1">1.14.12.19</ecNumber>
    </submittedName>
</protein>